<dbReference type="InterPro" id="IPR036236">
    <property type="entry name" value="Znf_C2H2_sf"/>
</dbReference>
<sequence length="81" mass="9035">YGDPTSSPTPSRQMQNSTDKKGSYHCSECGQSFTRPDNLQRHQSIHTGEKPYPCSECGNCFSQIQQLFLPCPPSPKTIKKS</sequence>
<evidence type="ECO:0000256" key="1">
    <source>
        <dbReference type="ARBA" id="ARBA00022723"/>
    </source>
</evidence>
<reference evidence="9" key="3">
    <citation type="submission" date="2025-08" db="UniProtKB">
        <authorList>
            <consortium name="Ensembl"/>
        </authorList>
    </citation>
    <scope>IDENTIFICATION</scope>
</reference>
<keyword evidence="3 6" id="KW-0863">Zinc-finger</keyword>
<name>A0A3B1IY38_ASTMX</name>
<keyword evidence="1" id="KW-0479">Metal-binding</keyword>
<proteinExistence type="predicted"/>
<dbReference type="GeneTree" id="ENSGT00940000179819"/>
<evidence type="ECO:0000313" key="10">
    <source>
        <dbReference type="Proteomes" id="UP000018467"/>
    </source>
</evidence>
<keyword evidence="5" id="KW-0539">Nucleus</keyword>
<evidence type="ECO:0000256" key="7">
    <source>
        <dbReference type="SAM" id="MobiDB-lite"/>
    </source>
</evidence>
<feature type="region of interest" description="Disordered" evidence="7">
    <location>
        <begin position="1"/>
        <end position="27"/>
    </location>
</feature>
<dbReference type="Pfam" id="PF00096">
    <property type="entry name" value="zf-C2H2"/>
    <property type="match status" value="1"/>
</dbReference>
<dbReference type="PANTHER" id="PTHR23235:SF142">
    <property type="entry name" value="ZINC FINGER PROTEIN 384"/>
    <property type="match status" value="1"/>
</dbReference>
<dbReference type="SUPFAM" id="SSF57667">
    <property type="entry name" value="beta-beta-alpha zinc fingers"/>
    <property type="match status" value="1"/>
</dbReference>
<accession>A0A3B1IY38</accession>
<dbReference type="PANTHER" id="PTHR23235">
    <property type="entry name" value="KRUEPPEL-LIKE TRANSCRIPTION FACTOR"/>
    <property type="match status" value="1"/>
</dbReference>
<dbReference type="SMART" id="SM00355">
    <property type="entry name" value="ZnF_C2H2"/>
    <property type="match status" value="1"/>
</dbReference>
<dbReference type="PROSITE" id="PS50157">
    <property type="entry name" value="ZINC_FINGER_C2H2_2"/>
    <property type="match status" value="1"/>
</dbReference>
<reference evidence="10" key="1">
    <citation type="submission" date="2013-03" db="EMBL/GenBank/DDBJ databases">
        <authorList>
            <person name="Jeffery W."/>
            <person name="Warren W."/>
            <person name="Wilson R.K."/>
        </authorList>
    </citation>
    <scope>NUCLEOTIDE SEQUENCE</scope>
    <source>
        <strain evidence="10">female</strain>
    </source>
</reference>
<dbReference type="Proteomes" id="UP000018467">
    <property type="component" value="Unassembled WGS sequence"/>
</dbReference>
<dbReference type="InterPro" id="IPR013087">
    <property type="entry name" value="Znf_C2H2_type"/>
</dbReference>
<evidence type="ECO:0000256" key="5">
    <source>
        <dbReference type="ARBA" id="ARBA00023242"/>
    </source>
</evidence>
<dbReference type="GO" id="GO:0000978">
    <property type="term" value="F:RNA polymerase II cis-regulatory region sequence-specific DNA binding"/>
    <property type="evidence" value="ECO:0007669"/>
    <property type="project" value="TreeGrafter"/>
</dbReference>
<dbReference type="AlphaFoldDB" id="A0A3B1IY38"/>
<evidence type="ECO:0000256" key="3">
    <source>
        <dbReference type="ARBA" id="ARBA00022771"/>
    </source>
</evidence>
<reference evidence="9" key="4">
    <citation type="submission" date="2025-09" db="UniProtKB">
        <authorList>
            <consortium name="Ensembl"/>
        </authorList>
    </citation>
    <scope>IDENTIFICATION</scope>
</reference>
<dbReference type="Bgee" id="ENSAMXG00000038366">
    <property type="expression patterns" value="Expressed in zone of skin and 14 other cell types or tissues"/>
</dbReference>
<dbReference type="GO" id="GO:0008270">
    <property type="term" value="F:zinc ion binding"/>
    <property type="evidence" value="ECO:0007669"/>
    <property type="project" value="UniProtKB-KW"/>
</dbReference>
<keyword evidence="10" id="KW-1185">Reference proteome</keyword>
<dbReference type="GO" id="GO:0000981">
    <property type="term" value="F:DNA-binding transcription factor activity, RNA polymerase II-specific"/>
    <property type="evidence" value="ECO:0007669"/>
    <property type="project" value="TreeGrafter"/>
</dbReference>
<dbReference type="Gene3D" id="3.30.160.60">
    <property type="entry name" value="Classic Zinc Finger"/>
    <property type="match status" value="2"/>
</dbReference>
<keyword evidence="4" id="KW-0862">Zinc</keyword>
<dbReference type="FunFam" id="3.30.160.60:FF:000414">
    <property type="entry name" value="Zinc finger protein 398"/>
    <property type="match status" value="1"/>
</dbReference>
<evidence type="ECO:0000259" key="8">
    <source>
        <dbReference type="PROSITE" id="PS50157"/>
    </source>
</evidence>
<dbReference type="FunFam" id="3.30.160.60:FF:000710">
    <property type="entry name" value="Zinc finger protein 768"/>
    <property type="match status" value="1"/>
</dbReference>
<keyword evidence="2" id="KW-0677">Repeat</keyword>
<feature type="compositionally biased region" description="Polar residues" evidence="7">
    <location>
        <begin position="1"/>
        <end position="17"/>
    </location>
</feature>
<dbReference type="Ensembl" id="ENSAMXT00000050485.1">
    <property type="protein sequence ID" value="ENSAMXP00000034470.1"/>
    <property type="gene ID" value="ENSAMXG00000038366.1"/>
</dbReference>
<evidence type="ECO:0000256" key="2">
    <source>
        <dbReference type="ARBA" id="ARBA00022737"/>
    </source>
</evidence>
<evidence type="ECO:0000256" key="4">
    <source>
        <dbReference type="ARBA" id="ARBA00022833"/>
    </source>
</evidence>
<dbReference type="PROSITE" id="PS00028">
    <property type="entry name" value="ZINC_FINGER_C2H2_1"/>
    <property type="match status" value="1"/>
</dbReference>
<evidence type="ECO:0000313" key="9">
    <source>
        <dbReference type="Ensembl" id="ENSAMXP00000034470.1"/>
    </source>
</evidence>
<feature type="domain" description="C2H2-type" evidence="8">
    <location>
        <begin position="24"/>
        <end position="51"/>
    </location>
</feature>
<protein>
    <recommendedName>
        <fullName evidence="8">C2H2-type domain-containing protein</fullName>
    </recommendedName>
</protein>
<dbReference type="InParanoid" id="A0A3B1IY38"/>
<organism evidence="9 10">
    <name type="scientific">Astyanax mexicanus</name>
    <name type="common">Blind cave fish</name>
    <name type="synonym">Astyanax fasciatus mexicanus</name>
    <dbReference type="NCBI Taxonomy" id="7994"/>
    <lineage>
        <taxon>Eukaryota</taxon>
        <taxon>Metazoa</taxon>
        <taxon>Chordata</taxon>
        <taxon>Craniata</taxon>
        <taxon>Vertebrata</taxon>
        <taxon>Euteleostomi</taxon>
        <taxon>Actinopterygii</taxon>
        <taxon>Neopterygii</taxon>
        <taxon>Teleostei</taxon>
        <taxon>Ostariophysi</taxon>
        <taxon>Characiformes</taxon>
        <taxon>Characoidei</taxon>
        <taxon>Acestrorhamphidae</taxon>
        <taxon>Acestrorhamphinae</taxon>
        <taxon>Astyanax</taxon>
    </lineage>
</organism>
<evidence type="ECO:0000256" key="6">
    <source>
        <dbReference type="PROSITE-ProRule" id="PRU00042"/>
    </source>
</evidence>
<reference evidence="10" key="2">
    <citation type="journal article" date="2014" name="Nat. Commun.">
        <title>The cavefish genome reveals candidate genes for eye loss.</title>
        <authorList>
            <person name="McGaugh S.E."/>
            <person name="Gross J.B."/>
            <person name="Aken B."/>
            <person name="Blin M."/>
            <person name="Borowsky R."/>
            <person name="Chalopin D."/>
            <person name="Hinaux H."/>
            <person name="Jeffery W.R."/>
            <person name="Keene A."/>
            <person name="Ma L."/>
            <person name="Minx P."/>
            <person name="Murphy D."/>
            <person name="O'Quin K.E."/>
            <person name="Retaux S."/>
            <person name="Rohner N."/>
            <person name="Searle S.M."/>
            <person name="Stahl B.A."/>
            <person name="Tabin C."/>
            <person name="Volff J.N."/>
            <person name="Yoshizawa M."/>
            <person name="Warren W.C."/>
        </authorList>
    </citation>
    <scope>NUCLEOTIDE SEQUENCE [LARGE SCALE GENOMIC DNA]</scope>
    <source>
        <strain evidence="10">female</strain>
    </source>
</reference>